<comment type="caution">
    <text evidence="1">The sequence shown here is derived from an EMBL/GenBank/DDBJ whole genome shotgun (WGS) entry which is preliminary data.</text>
</comment>
<keyword evidence="2" id="KW-1185">Reference proteome</keyword>
<sequence>MNRIKGSIRNKLILFMLIATIIPIAASILITYSSNKETIKTNAVQQNSHLIFQGKTNLMYYLGIVDQATLSAYRDYQVFGILQSGYHGSIEQRNDLLRSIQLVSRSIGEVAQVHLDLYASREHFLYVNGRLTSSTRESPPHTVPTRPFNGYQSYTEATHLSHDYGVSYFPKNEPYPVLTLHRPFYNVPSTQELGLLSVDLRLDFFEKICAQLYNRDYENLYILDENGTVIYSKNEAEWGILLQYGWLGQLTGEEGSFEWKEGANSGMTIYQRMETSYMNWTIVKQIPYSHLYKDARDLTRINAGVYTLFLVIVIVATVIISIRFTAPIQALTAAVNKIQSGQLHVEIDSKSTDEIGVLARRFRIMMQTLNDMILREYALKLANRTNELKALQAQINPHFLNNALQSIGTLALQHGENRIYTLIASLGKMMRYQMNTDKTIVPLQQEIDYVKGYLELQQQRFDGRLQVELEAEPEALAIPVPKMTLQPLVENYFKHGYDSTAGGRIRIAATLSPEEELRVEVADDGRGMSVLELSALREKLRQGPSGGSGEDGGIGLLNVIARIRLYYNPLAELKVDSPEGGGLRVELYIPLKEGGLNHEGIDRGR</sequence>
<evidence type="ECO:0000313" key="1">
    <source>
        <dbReference type="EMBL" id="MFM9327564.1"/>
    </source>
</evidence>
<gene>
    <name evidence="1" type="ORF">ACI1P1_04535</name>
</gene>
<dbReference type="Proteomes" id="UP001631969">
    <property type="component" value="Unassembled WGS sequence"/>
</dbReference>
<organism evidence="1 2">
    <name type="scientific">Paenibacillus mesotrionivorans</name>
    <dbReference type="NCBI Taxonomy" id="3160968"/>
    <lineage>
        <taxon>Bacteria</taxon>
        <taxon>Bacillati</taxon>
        <taxon>Bacillota</taxon>
        <taxon>Bacilli</taxon>
        <taxon>Bacillales</taxon>
        <taxon>Paenibacillaceae</taxon>
        <taxon>Paenibacillus</taxon>
    </lineage>
</organism>
<reference evidence="1" key="1">
    <citation type="submission" date="2024-12" db="EMBL/GenBank/DDBJ databases">
        <authorList>
            <person name="Wu N."/>
        </authorList>
    </citation>
    <scope>NUCLEOTIDE SEQUENCE</scope>
    <source>
        <strain evidence="1">P15</strain>
    </source>
</reference>
<keyword evidence="1" id="KW-0808">Transferase</keyword>
<accession>A0ACC7NU34</accession>
<protein>
    <submittedName>
        <fullName evidence="1">Sensor histidine kinase</fullName>
        <ecNumber evidence="1">2.7.13.3</ecNumber>
    </submittedName>
</protein>
<dbReference type="EMBL" id="JBJURJ010000003">
    <property type="protein sequence ID" value="MFM9327564.1"/>
    <property type="molecule type" value="Genomic_DNA"/>
</dbReference>
<keyword evidence="1" id="KW-0418">Kinase</keyword>
<name>A0ACC7NU34_9BACL</name>
<proteinExistence type="predicted"/>
<evidence type="ECO:0000313" key="2">
    <source>
        <dbReference type="Proteomes" id="UP001631969"/>
    </source>
</evidence>
<dbReference type="EC" id="2.7.13.3" evidence="1"/>